<reference evidence="1 2" key="1">
    <citation type="submission" date="2018-09" db="EMBL/GenBank/DDBJ databases">
        <title>Genomic investigation of the strawberry pathogen Phytophthora fragariae indicates pathogenicity is determined by transcriptional variation in three key races.</title>
        <authorList>
            <person name="Adams T.M."/>
            <person name="Armitage A.D."/>
            <person name="Sobczyk M.K."/>
            <person name="Bates H.J."/>
            <person name="Dunwell J.M."/>
            <person name="Nellist C.F."/>
            <person name="Harrison R.J."/>
        </authorList>
    </citation>
    <scope>NUCLEOTIDE SEQUENCE [LARGE SCALE GENOMIC DNA]</scope>
    <source>
        <strain evidence="1 2">SCRP245</strain>
    </source>
</reference>
<dbReference type="Proteomes" id="UP000460718">
    <property type="component" value="Unassembled WGS sequence"/>
</dbReference>
<feature type="non-terminal residue" evidence="1">
    <location>
        <position position="164"/>
    </location>
</feature>
<organism evidence="1 2">
    <name type="scientific">Phytophthora fragariae</name>
    <dbReference type="NCBI Taxonomy" id="53985"/>
    <lineage>
        <taxon>Eukaryota</taxon>
        <taxon>Sar</taxon>
        <taxon>Stramenopiles</taxon>
        <taxon>Oomycota</taxon>
        <taxon>Peronosporomycetes</taxon>
        <taxon>Peronosporales</taxon>
        <taxon>Peronosporaceae</taxon>
        <taxon>Phytophthora</taxon>
    </lineage>
</organism>
<sequence>MYSSKKYSISCLSAAFTCMLSNILAFRMNGAVGTANPTCRTDLDRQLVRSAVTNYIEDHRLARRELRQHLTRARGQPDRAEPGVLSISVLGPELELMKASNPTLSTAVLTGQVVLEEALHVTVDFLGGARMKIAESAEELEEIKEAHDAVDSDNVESRTLLEKL</sequence>
<accession>A0A6A3GLZ4</accession>
<evidence type="ECO:0000313" key="2">
    <source>
        <dbReference type="Proteomes" id="UP000460718"/>
    </source>
</evidence>
<proteinExistence type="predicted"/>
<gene>
    <name evidence="1" type="ORF">PF011_g30788</name>
</gene>
<dbReference type="EMBL" id="QXFW01006820">
    <property type="protein sequence ID" value="KAE8958382.1"/>
    <property type="molecule type" value="Genomic_DNA"/>
</dbReference>
<comment type="caution">
    <text evidence="1">The sequence shown here is derived from an EMBL/GenBank/DDBJ whole genome shotgun (WGS) entry which is preliminary data.</text>
</comment>
<evidence type="ECO:0000313" key="1">
    <source>
        <dbReference type="EMBL" id="KAE8958382.1"/>
    </source>
</evidence>
<name>A0A6A3GLZ4_9STRA</name>
<dbReference type="AlphaFoldDB" id="A0A6A3GLZ4"/>
<protein>
    <submittedName>
        <fullName evidence="1">Uncharacterized protein</fullName>
    </submittedName>
</protein>